<evidence type="ECO:0000313" key="3">
    <source>
        <dbReference type="Proteomes" id="UP000054217"/>
    </source>
</evidence>
<feature type="compositionally biased region" description="Low complexity" evidence="1">
    <location>
        <begin position="75"/>
        <end position="85"/>
    </location>
</feature>
<feature type="region of interest" description="Disordered" evidence="1">
    <location>
        <begin position="56"/>
        <end position="97"/>
    </location>
</feature>
<dbReference type="OrthoDB" id="10622247at2759"/>
<dbReference type="AlphaFoldDB" id="A0A0C3N766"/>
<dbReference type="Proteomes" id="UP000054217">
    <property type="component" value="Unassembled WGS sequence"/>
</dbReference>
<keyword evidence="3" id="KW-1185">Reference proteome</keyword>
<proteinExistence type="predicted"/>
<reference evidence="3" key="2">
    <citation type="submission" date="2015-01" db="EMBL/GenBank/DDBJ databases">
        <title>Evolutionary Origins and Diversification of the Mycorrhizal Mutualists.</title>
        <authorList>
            <consortium name="DOE Joint Genome Institute"/>
            <consortium name="Mycorrhizal Genomics Consortium"/>
            <person name="Kohler A."/>
            <person name="Kuo A."/>
            <person name="Nagy L.G."/>
            <person name="Floudas D."/>
            <person name="Copeland A."/>
            <person name="Barry K.W."/>
            <person name="Cichocki N."/>
            <person name="Veneault-Fourrey C."/>
            <person name="LaButti K."/>
            <person name="Lindquist E.A."/>
            <person name="Lipzen A."/>
            <person name="Lundell T."/>
            <person name="Morin E."/>
            <person name="Murat C."/>
            <person name="Riley R."/>
            <person name="Ohm R."/>
            <person name="Sun H."/>
            <person name="Tunlid A."/>
            <person name="Henrissat B."/>
            <person name="Grigoriev I.V."/>
            <person name="Hibbett D.S."/>
            <person name="Martin F."/>
        </authorList>
    </citation>
    <scope>NUCLEOTIDE SEQUENCE [LARGE SCALE GENOMIC DNA]</scope>
    <source>
        <strain evidence="3">Marx 270</strain>
    </source>
</reference>
<protein>
    <submittedName>
        <fullName evidence="2">Uncharacterized protein</fullName>
    </submittedName>
</protein>
<evidence type="ECO:0000256" key="1">
    <source>
        <dbReference type="SAM" id="MobiDB-lite"/>
    </source>
</evidence>
<dbReference type="HOGENOM" id="CLU_826712_0_0_1"/>
<name>A0A0C3N766_PISTI</name>
<sequence>MSKGSRDLIIISSGSEGNCPRSPVRVRRRSAPIFRSTKKAPSTVPRRASDFITILDSDDDNPVATSSVTQEHRPSTTTTLSASTTVEAQPEGSSELQSISVSELGSLANADPDGSMADYDMDIGPCFASPASSMPSPPRTCSLPTSPRRPDIDDTLDRAFGDIDLDPGNVGNDMADTDLDVDRRHPAAGACEERRGVMGVQVNADVAVEEHGGNKDAREDLQDFPGSKTIALSCINSSSKSSELSSNTTGGRMPDTTFALPRKVPSISKEFVLPDVSSYSVRFNRPENSQSSFFSRAFGPSTSIQTASTPLISKSIIEMIAPDDGTSVKVSDSASV</sequence>
<organism evidence="2 3">
    <name type="scientific">Pisolithus tinctorius Marx 270</name>
    <dbReference type="NCBI Taxonomy" id="870435"/>
    <lineage>
        <taxon>Eukaryota</taxon>
        <taxon>Fungi</taxon>
        <taxon>Dikarya</taxon>
        <taxon>Basidiomycota</taxon>
        <taxon>Agaricomycotina</taxon>
        <taxon>Agaricomycetes</taxon>
        <taxon>Agaricomycetidae</taxon>
        <taxon>Boletales</taxon>
        <taxon>Sclerodermatineae</taxon>
        <taxon>Pisolithaceae</taxon>
        <taxon>Pisolithus</taxon>
    </lineage>
</organism>
<evidence type="ECO:0000313" key="2">
    <source>
        <dbReference type="EMBL" id="KIN96884.1"/>
    </source>
</evidence>
<accession>A0A0C3N766</accession>
<dbReference type="EMBL" id="KN832038">
    <property type="protein sequence ID" value="KIN96884.1"/>
    <property type="molecule type" value="Genomic_DNA"/>
</dbReference>
<reference evidence="2 3" key="1">
    <citation type="submission" date="2014-04" db="EMBL/GenBank/DDBJ databases">
        <authorList>
            <consortium name="DOE Joint Genome Institute"/>
            <person name="Kuo A."/>
            <person name="Kohler A."/>
            <person name="Costa M.D."/>
            <person name="Nagy L.G."/>
            <person name="Floudas D."/>
            <person name="Copeland A."/>
            <person name="Barry K.W."/>
            <person name="Cichocki N."/>
            <person name="Veneault-Fourrey C."/>
            <person name="LaButti K."/>
            <person name="Lindquist E.A."/>
            <person name="Lipzen A."/>
            <person name="Lundell T."/>
            <person name="Morin E."/>
            <person name="Murat C."/>
            <person name="Sun H."/>
            <person name="Tunlid A."/>
            <person name="Henrissat B."/>
            <person name="Grigoriev I.V."/>
            <person name="Hibbett D.S."/>
            <person name="Martin F."/>
            <person name="Nordberg H.P."/>
            <person name="Cantor M.N."/>
            <person name="Hua S.X."/>
        </authorList>
    </citation>
    <scope>NUCLEOTIDE SEQUENCE [LARGE SCALE GENOMIC DNA]</scope>
    <source>
        <strain evidence="2 3">Marx 270</strain>
    </source>
</reference>
<gene>
    <name evidence="2" type="ORF">M404DRAFT_926322</name>
</gene>
<dbReference type="InParanoid" id="A0A0C3N766"/>
<feature type="region of interest" description="Disordered" evidence="1">
    <location>
        <begin position="1"/>
        <end position="26"/>
    </location>
</feature>
<feature type="region of interest" description="Disordered" evidence="1">
    <location>
        <begin position="128"/>
        <end position="150"/>
    </location>
</feature>